<evidence type="ECO:0000256" key="9">
    <source>
        <dbReference type="ARBA" id="ARBA00023136"/>
    </source>
</evidence>
<gene>
    <name evidence="11" type="ORF">PCAR00345_LOCUS6506</name>
</gene>
<keyword evidence="7" id="KW-1133">Transmembrane helix</keyword>
<sequence length="294" mass="32898">MHAAAPAEAEHGNSSSPPLFFHEEPISSALESYNPQWSRYGVTAEKLTAYQNAIRTYIQSLSLHTLPSTARRYHWRRCALVGSSGSLLGRGQGAQIDQAQAIFRINEALVKKFERDVGSRTTVRISNVYRPFRIAEMPDPPSTFRLVYCQPTRYVTGCWSSITGNASALISKHAQGVALPRLSTRLPQEVTTQMRRDTAWRRPSKTPSTGAVALYVAMRMCAHVSVFGFGNATGAGRLPQCETDLGPPKCAKYYGHACIKLSDYDIKDTRWHDLEMERAWIRQLAETRRVDAFC</sequence>
<comment type="subcellular location">
    <subcellularLocation>
        <location evidence="1">Golgi apparatus membrane</location>
        <topology evidence="1">Single-pass type II membrane protein</topology>
    </subcellularLocation>
</comment>
<evidence type="ECO:0000256" key="3">
    <source>
        <dbReference type="ARBA" id="ARBA00022676"/>
    </source>
</evidence>
<keyword evidence="6" id="KW-0735">Signal-anchor</keyword>
<dbReference type="AlphaFoldDB" id="A0A7S4B4M6"/>
<dbReference type="InterPro" id="IPR050943">
    <property type="entry name" value="Glycosyltr_29_Sialyltrsf"/>
</dbReference>
<keyword evidence="5" id="KW-0812">Transmembrane</keyword>
<evidence type="ECO:0000313" key="11">
    <source>
        <dbReference type="EMBL" id="CAE0753919.1"/>
    </source>
</evidence>
<dbReference type="InterPro" id="IPR001675">
    <property type="entry name" value="Glyco_trans_29"/>
</dbReference>
<comment type="similarity">
    <text evidence="2">Belongs to the glycosyltransferase 29 family.</text>
</comment>
<keyword evidence="10" id="KW-0325">Glycoprotein</keyword>
<evidence type="ECO:0000256" key="8">
    <source>
        <dbReference type="ARBA" id="ARBA00023034"/>
    </source>
</evidence>
<evidence type="ECO:0000256" key="10">
    <source>
        <dbReference type="ARBA" id="ARBA00023180"/>
    </source>
</evidence>
<keyword evidence="4" id="KW-0808">Transferase</keyword>
<dbReference type="GO" id="GO:0000139">
    <property type="term" value="C:Golgi membrane"/>
    <property type="evidence" value="ECO:0007669"/>
    <property type="project" value="UniProtKB-SubCell"/>
</dbReference>
<dbReference type="InterPro" id="IPR038578">
    <property type="entry name" value="GT29-like_sf"/>
</dbReference>
<keyword evidence="8" id="KW-0333">Golgi apparatus</keyword>
<dbReference type="GO" id="GO:0003828">
    <property type="term" value="F:alpha-N-acetylneuraminate alpha-2,8-sialyltransferase activity"/>
    <property type="evidence" value="ECO:0007669"/>
    <property type="project" value="TreeGrafter"/>
</dbReference>
<accession>A0A7S4B4M6</accession>
<evidence type="ECO:0000256" key="5">
    <source>
        <dbReference type="ARBA" id="ARBA00022692"/>
    </source>
</evidence>
<protein>
    <submittedName>
        <fullName evidence="11">Uncharacterized protein</fullName>
    </submittedName>
</protein>
<evidence type="ECO:0000256" key="7">
    <source>
        <dbReference type="ARBA" id="ARBA00022989"/>
    </source>
</evidence>
<dbReference type="Pfam" id="PF00777">
    <property type="entry name" value="Glyco_transf_29"/>
    <property type="match status" value="1"/>
</dbReference>
<keyword evidence="9" id="KW-0472">Membrane</keyword>
<proteinExistence type="inferred from homology"/>
<evidence type="ECO:0000256" key="1">
    <source>
        <dbReference type="ARBA" id="ARBA00004323"/>
    </source>
</evidence>
<name>A0A7S4B4M6_CHRCT</name>
<dbReference type="PANTHER" id="PTHR11987:SF53">
    <property type="entry name" value="ALPHA-2,8-SIALYLTRANSFERASE 8F-LIKE"/>
    <property type="match status" value="1"/>
</dbReference>
<organism evidence="11">
    <name type="scientific">Chrysotila carterae</name>
    <name type="common">Marine alga</name>
    <name type="synonym">Syracosphaera carterae</name>
    <dbReference type="NCBI Taxonomy" id="13221"/>
    <lineage>
        <taxon>Eukaryota</taxon>
        <taxon>Haptista</taxon>
        <taxon>Haptophyta</taxon>
        <taxon>Prymnesiophyceae</taxon>
        <taxon>Isochrysidales</taxon>
        <taxon>Isochrysidaceae</taxon>
        <taxon>Chrysotila</taxon>
    </lineage>
</organism>
<dbReference type="GO" id="GO:0006491">
    <property type="term" value="P:N-glycan processing"/>
    <property type="evidence" value="ECO:0007669"/>
    <property type="project" value="TreeGrafter"/>
</dbReference>
<dbReference type="EMBL" id="HBIZ01010949">
    <property type="protein sequence ID" value="CAE0753919.1"/>
    <property type="molecule type" value="Transcribed_RNA"/>
</dbReference>
<evidence type="ECO:0000256" key="4">
    <source>
        <dbReference type="ARBA" id="ARBA00022679"/>
    </source>
</evidence>
<dbReference type="Gene3D" id="3.90.1480.20">
    <property type="entry name" value="Glycosyl transferase family 29"/>
    <property type="match status" value="1"/>
</dbReference>
<keyword evidence="3" id="KW-0328">Glycosyltransferase</keyword>
<evidence type="ECO:0000256" key="2">
    <source>
        <dbReference type="ARBA" id="ARBA00006003"/>
    </source>
</evidence>
<dbReference type="PANTHER" id="PTHR11987">
    <property type="entry name" value="ALPHA-2,8-SIALYLTRANSFERASE"/>
    <property type="match status" value="1"/>
</dbReference>
<reference evidence="11" key="1">
    <citation type="submission" date="2021-01" db="EMBL/GenBank/DDBJ databases">
        <authorList>
            <person name="Corre E."/>
            <person name="Pelletier E."/>
            <person name="Niang G."/>
            <person name="Scheremetjew M."/>
            <person name="Finn R."/>
            <person name="Kale V."/>
            <person name="Holt S."/>
            <person name="Cochrane G."/>
            <person name="Meng A."/>
            <person name="Brown T."/>
            <person name="Cohen L."/>
        </authorList>
    </citation>
    <scope>NUCLEOTIDE SEQUENCE</scope>
    <source>
        <strain evidence="11">CCMP645</strain>
    </source>
</reference>
<dbReference type="GO" id="GO:0009311">
    <property type="term" value="P:oligosaccharide metabolic process"/>
    <property type="evidence" value="ECO:0007669"/>
    <property type="project" value="TreeGrafter"/>
</dbReference>
<evidence type="ECO:0000256" key="6">
    <source>
        <dbReference type="ARBA" id="ARBA00022968"/>
    </source>
</evidence>